<dbReference type="InterPro" id="IPR006059">
    <property type="entry name" value="SBP"/>
</dbReference>
<dbReference type="Pfam" id="PF01547">
    <property type="entry name" value="SBP_bac_1"/>
    <property type="match status" value="1"/>
</dbReference>
<organism evidence="2">
    <name type="scientific">Candidatus Actinomarina minuta</name>
    <dbReference type="NCBI Taxonomy" id="1389454"/>
    <lineage>
        <taxon>Bacteria</taxon>
        <taxon>Bacillati</taxon>
        <taxon>Actinomycetota</taxon>
        <taxon>Actinomycetes</taxon>
        <taxon>Candidatus Actinomarinidae</taxon>
        <taxon>Candidatus Actinomarinales</taxon>
        <taxon>Candidatus Actinomarineae</taxon>
        <taxon>Candidatus Actinomarinaceae</taxon>
        <taxon>Candidatus Actinomarina</taxon>
    </lineage>
</organism>
<keyword evidence="1" id="KW-0812">Transmembrane</keyword>
<feature type="transmembrane region" description="Helical" evidence="1">
    <location>
        <begin position="7"/>
        <end position="25"/>
    </location>
</feature>
<keyword evidence="2" id="KW-0813">Transport</keyword>
<evidence type="ECO:0000313" key="2">
    <source>
        <dbReference type="EMBL" id="AGQ19966.1"/>
    </source>
</evidence>
<keyword evidence="2" id="KW-0762">Sugar transport</keyword>
<protein>
    <submittedName>
        <fullName evidence="2">ABC-type sugar transport system, periplasmic component</fullName>
    </submittedName>
</protein>
<keyword evidence="1" id="KW-0472">Membrane</keyword>
<dbReference type="EMBL" id="KC811147">
    <property type="protein sequence ID" value="AGQ19966.1"/>
    <property type="molecule type" value="Genomic_DNA"/>
</dbReference>
<dbReference type="AlphaFoldDB" id="S5DM36"/>
<reference evidence="2" key="1">
    <citation type="journal article" date="2013" name="Sci. Rep.">
        <title>Metagenomics uncovers a new group of low GC and ultra-small marine Actinobacteria.</title>
        <authorList>
            <person name="Ghai R."/>
            <person name="Mizuno C.M."/>
            <person name="Picazo A."/>
            <person name="Camacho A."/>
            <person name="Rodriguez-Valera F."/>
        </authorList>
    </citation>
    <scope>NUCLEOTIDE SEQUENCE</scope>
</reference>
<sequence>MELNNKYLILFIFILVTVIFSIFGYSPEEVVIAGPYFPQIEYFENELDLISADLNIKIKYVPYSDIETEIIEGNDSNNFDLAIIPNPQGVVNLGERGYLYPISIALEKEIIQNNYSKHLQEITTSDEDGETYGVLFRLIPNSLIWYDVEKYNQLGSPEFESFQDMVSFTEANVYKDSPLWCMDIESGASTGWIATNWLEDIILHEQGPSVYDEWFQQEISPQNEKIKQSISNIGELIFIKDAIYGGKERIINKEFRNNFRNLVDSNNKCVFSWSGHFAGMYFPDDKNYGSDYDFFKFPSTENKNAIVGIGDSLVILSSKSDSINVFNSLTSNSFGQDWISQQDGMFISGNKNSNINKINSPMLLKETLLVRNALNEDLFRYDASELMERRIGADYLLLALREYISYGNLYINLITQELDSQY</sequence>
<keyword evidence="1" id="KW-1133">Transmembrane helix</keyword>
<evidence type="ECO:0000256" key="1">
    <source>
        <dbReference type="SAM" id="Phobius"/>
    </source>
</evidence>
<dbReference type="SUPFAM" id="SSF53850">
    <property type="entry name" value="Periplasmic binding protein-like II"/>
    <property type="match status" value="1"/>
</dbReference>
<dbReference type="Gene3D" id="3.40.190.10">
    <property type="entry name" value="Periplasmic binding protein-like II"/>
    <property type="match status" value="2"/>
</dbReference>
<accession>S5DM36</accession>
<proteinExistence type="predicted"/>
<name>S5DM36_9ACTN</name>